<keyword evidence="7 10" id="KW-0862">Zinc</keyword>
<keyword evidence="3 10" id="KW-0808">Transferase</keyword>
<dbReference type="FunFam" id="2.10.110.30:FF:000002">
    <property type="entry name" value="Putative e3 ubiquitin-protein ligase ubr3"/>
    <property type="match status" value="1"/>
</dbReference>
<reference evidence="12" key="1">
    <citation type="submission" date="2022-12" db="EMBL/GenBank/DDBJ databases">
        <authorList>
            <person name="Brejova B."/>
        </authorList>
    </citation>
    <scope>NUCLEOTIDE SEQUENCE</scope>
</reference>
<evidence type="ECO:0000313" key="12">
    <source>
        <dbReference type="EMBL" id="CAI5759305.1"/>
    </source>
</evidence>
<dbReference type="InterPro" id="IPR044046">
    <property type="entry name" value="E3_ligase_UBR-like_C"/>
</dbReference>
<comment type="caution">
    <text evidence="12">The sequence shown here is derived from an EMBL/GenBank/DDBJ whole genome shotgun (WGS) entry which is preliminary data.</text>
</comment>
<evidence type="ECO:0000313" key="13">
    <source>
        <dbReference type="Proteomes" id="UP001152885"/>
    </source>
</evidence>
<dbReference type="InterPro" id="IPR036390">
    <property type="entry name" value="WH_DNA-bd_sf"/>
</dbReference>
<keyword evidence="4 10" id="KW-0479">Metal-binding</keyword>
<keyword evidence="13" id="KW-1185">Reference proteome</keyword>
<name>A0A9W4TY43_9ASCO</name>
<dbReference type="GO" id="GO:0071596">
    <property type="term" value="P:ubiquitin-dependent protein catabolic process via the N-end rule pathway"/>
    <property type="evidence" value="ECO:0007669"/>
    <property type="project" value="UniProtKB-UniRule"/>
</dbReference>
<dbReference type="GO" id="GO:0000151">
    <property type="term" value="C:ubiquitin ligase complex"/>
    <property type="evidence" value="ECO:0007669"/>
    <property type="project" value="TreeGrafter"/>
</dbReference>
<comment type="pathway">
    <text evidence="2 10">Protein modification; protein ubiquitination.</text>
</comment>
<evidence type="ECO:0000259" key="11">
    <source>
        <dbReference type="PROSITE" id="PS51157"/>
    </source>
</evidence>
<dbReference type="Pfam" id="PF22960">
    <property type="entry name" value="WHD_UBR1"/>
    <property type="match status" value="1"/>
</dbReference>
<dbReference type="EMBL" id="CANTUO010000004">
    <property type="protein sequence ID" value="CAI5759305.1"/>
    <property type="molecule type" value="Genomic_DNA"/>
</dbReference>
<proteinExistence type="inferred from homology"/>
<gene>
    <name evidence="12" type="ORF">CANVERA_P3815</name>
</gene>
<evidence type="ECO:0000256" key="7">
    <source>
        <dbReference type="ARBA" id="ARBA00022833"/>
    </source>
</evidence>
<dbReference type="CDD" id="cd16482">
    <property type="entry name" value="RING-H2_UBR1-like"/>
    <property type="match status" value="1"/>
</dbReference>
<keyword evidence="6 10" id="KW-0833">Ubl conjugation pathway</keyword>
<dbReference type="Gene3D" id="2.10.110.30">
    <property type="match status" value="1"/>
</dbReference>
<comment type="catalytic activity">
    <reaction evidence="1 10">
        <text>S-ubiquitinyl-[E2 ubiquitin-conjugating enzyme]-L-cysteine + [acceptor protein]-L-lysine = [E2 ubiquitin-conjugating enzyme]-L-cysteine + N(6)-ubiquitinyl-[acceptor protein]-L-lysine.</text>
        <dbReference type="EC" id="2.3.2.27"/>
    </reaction>
</comment>
<dbReference type="CDD" id="cd19672">
    <property type="entry name" value="UBR-box_UBR1_like"/>
    <property type="match status" value="1"/>
</dbReference>
<evidence type="ECO:0000256" key="5">
    <source>
        <dbReference type="ARBA" id="ARBA00022771"/>
    </source>
</evidence>
<comment type="function">
    <text evidence="10">Ubiquitin ligase protein which is a component of the N-end rule pathway. Recognizes and binds to proteins bearing specific N-terminal residues that are destabilizing according to the N-end rule, leading to their ubiquitination and subsequent degradation.</text>
</comment>
<dbReference type="SUPFAM" id="SSF46785">
    <property type="entry name" value="Winged helix' DNA-binding domain"/>
    <property type="match status" value="1"/>
</dbReference>
<dbReference type="GO" id="GO:0005737">
    <property type="term" value="C:cytoplasm"/>
    <property type="evidence" value="ECO:0007669"/>
    <property type="project" value="TreeGrafter"/>
</dbReference>
<accession>A0A9W4TY43</accession>
<comment type="similarity">
    <text evidence="8 10">Belongs to the E3 ubiquitin-protein ligase UBR1-like family.</text>
</comment>
<keyword evidence="5 10" id="KW-0863">Zinc-finger</keyword>
<protein>
    <recommendedName>
        <fullName evidence="10">E3 ubiquitin-protein ligase</fullName>
        <ecNumber evidence="10">2.3.2.27</ecNumber>
    </recommendedName>
</protein>
<feature type="domain" description="UBR-type" evidence="11">
    <location>
        <begin position="102"/>
        <end position="175"/>
    </location>
</feature>
<evidence type="ECO:0000256" key="10">
    <source>
        <dbReference type="RuleBase" id="RU366018"/>
    </source>
</evidence>
<dbReference type="GO" id="GO:0016567">
    <property type="term" value="P:protein ubiquitination"/>
    <property type="evidence" value="ECO:0007669"/>
    <property type="project" value="UniProtKB-UniRule"/>
</dbReference>
<dbReference type="GO" id="GO:0008270">
    <property type="term" value="F:zinc ion binding"/>
    <property type="evidence" value="ECO:0007669"/>
    <property type="project" value="UniProtKB-UniRule"/>
</dbReference>
<dbReference type="EC" id="2.3.2.27" evidence="10"/>
<evidence type="ECO:0000256" key="6">
    <source>
        <dbReference type="ARBA" id="ARBA00022786"/>
    </source>
</evidence>
<dbReference type="OrthoDB" id="26387at2759"/>
<dbReference type="SMART" id="SM00396">
    <property type="entry name" value="ZnF_UBR1"/>
    <property type="match status" value="1"/>
</dbReference>
<dbReference type="Pfam" id="PF02207">
    <property type="entry name" value="zf-UBR"/>
    <property type="match status" value="1"/>
</dbReference>
<feature type="zinc finger region" description="UBR-type" evidence="9">
    <location>
        <begin position="102"/>
        <end position="175"/>
    </location>
</feature>
<evidence type="ECO:0000256" key="3">
    <source>
        <dbReference type="ARBA" id="ARBA00022679"/>
    </source>
</evidence>
<dbReference type="PANTHER" id="PTHR21497">
    <property type="entry name" value="UBIQUITIN LIGASE E3 ALPHA-RELATED"/>
    <property type="match status" value="1"/>
</dbReference>
<sequence>MESNDTTLKRFLLQLPTYSQFEFNKSTRKEIRKQLFCSISNNGKYLNWLFPNAFTGDPNIDFMIDKIDKDFDWKFTNYYKTLLLKRDPKHDTHSHHAFHPNMACSRIFRKGEPIYRCLTCAFDDTCALCSHCYQPEYHKGHNLHIAICQKENGGVCDCGDPEAWVNTFYCPYSLIDDTAIDDKKLPEDLKVSILSTIGIILDFLIDVIIQCDLQFEDPQDLTTTKIELNTINSTFDSIKYQCNNFVDSNNGKYFLLIYNDQIRHYRDAVQRIHLSSRKVIEFATMITDKVQKFGKAKVISSKNINYLLERQKVLSATGLSSCIRSHRDVFREDMCEEIITWLGNLTDSEIFKTNTEAENLFTRAFCERWQNGLLVATSSNDDNYQYKCGTLDSNLKIPKIPSREKSQLPYWSYNVSLWDLDEETCKECDYNLNLDDYELNKSHHGSRLQYLIYLDIRIWKASRNVLHDIYSTSLTTNLRYKTIINSQYVDVYPQITDMFLNMDREPESNIMSNLSTQLFTCPANATAIVKHGDITRIFSAIYGFLTIDEIETPENLKLTHQISTKNLKNRRWGQIFFDISYIISRGKDLKEIYSRGLIPMACDILALFQGRPVMIREKTNHVEYESPDYTAFFNAISVIYTYGKYIAEAIAKPSFGDSSEKACILHEALKWVLMILLNLENMTYPGLTDDDIDINTNRSYIKEPITGETFIDCKVYEDKVSFLHPLHSFLSWLIESADCDDLKYVLDNYEKPIESIIFDYPIKTIVLMSQIKAGFWVRNGFSVKSQLQLYKNTLLRETGYMRDLYLIQLFTNIANPNLVTYQILHRWGLLGNWHEKEEESVYDDKTLIYMLEECLNFFIHILTEDIYLKGLKNDVSARLKIEKEIIHNLCFSPMGYTKLCSLIPDHIVNDMRFSNILREMTNYKPPKNSTDFGNYSLKDKYLDEVNPYYFNYTANIKDEALKFVKERVSKNTGKTINEIIIEPRPINVEELGNYKYIGNFSTSIHFTNFLSKILIYSKKKDIGEVENLLETAFHLIHICSLEQLIDKKFGTFLFNFINDEDLTSVAELLYEYLINDDYKCYHTKIRSIFKVFKSNYKLKSFSSLLGDQFDESKIIESSHGHFEDELDKKKRIAKQRQTRLLAKLKKQQSSFLQQNKFDTDDDINMDEFNSELHGWKFPEPHCMLCQNAAEDAGPFGIIIYISKSSEFRNVPFDNEYWFTKAFSDNVDLDVNDENIINLHNEAKSNNWKTYMDEIKTSNVIGPGFNSDNSIESKLVSSSCGHGMHYNCYVNYLNNSRNRSNQITRNTPENVDHKEFLCPLCKALSNMFIPVLWSNNNRNLINFLKADNQQPFEKLNYNNIKDKNWVENFTTLADQDIENMSILTPSAKELVTLNDTNDNQQFRTLLNNKFQLLSLLTFPQIYKLDSVSILVNTIKSIEMSLRGVSSDGKLIFMQLSNNALINLRVLNEFRHAIVLMKVKNWLKTTNPRTDAHAKILANLLSLSKNSINQTILEGDFFEILVNIVPLPSVGFSFKSILEITFIGHLIQSLHIILKKVSQNILENYHWKITVLDIPAISNINSKTIESIRCSFDKFLGSNSEVNDEFCKVIYSMLIKSITPFLRRAAIYSFAHCANIDNVYFSPQTEIEADRLTSFFNLKPVSEYLTLFNTGNSFESELFNNFANYIKISKSSNNLVIKKELEYPGLIKLVELPDRLDFFFTKYYYSDRYNNPHMTIEDPAICLFCGCVVDVQKQSIGSQFGQCTTHYLKECSNDIGIFLLPKDRTLLLLHKNGGSFYSVPFLDDHGELPDDSKKAGALHLMKPRYDEFMKSVWLQHNIPNYIVRNLESVLDPGGWETL</sequence>
<evidence type="ECO:0000256" key="1">
    <source>
        <dbReference type="ARBA" id="ARBA00000900"/>
    </source>
</evidence>
<dbReference type="InterPro" id="IPR039164">
    <property type="entry name" value="UBR1-like"/>
</dbReference>
<dbReference type="PANTHER" id="PTHR21497:SF24">
    <property type="entry name" value="E3 UBIQUITIN-PROTEIN LIGASE UBR1"/>
    <property type="match status" value="1"/>
</dbReference>
<evidence type="ECO:0000256" key="4">
    <source>
        <dbReference type="ARBA" id="ARBA00022723"/>
    </source>
</evidence>
<dbReference type="PROSITE" id="PS51157">
    <property type="entry name" value="ZF_UBR"/>
    <property type="match status" value="1"/>
</dbReference>
<dbReference type="InterPro" id="IPR055194">
    <property type="entry name" value="UBR1-like_WH"/>
</dbReference>
<dbReference type="Pfam" id="PF18995">
    <property type="entry name" value="PRT6_C"/>
    <property type="match status" value="1"/>
</dbReference>
<evidence type="ECO:0000256" key="2">
    <source>
        <dbReference type="ARBA" id="ARBA00004906"/>
    </source>
</evidence>
<organism evidence="12 13">
    <name type="scientific">Candida verbasci</name>
    <dbReference type="NCBI Taxonomy" id="1227364"/>
    <lineage>
        <taxon>Eukaryota</taxon>
        <taxon>Fungi</taxon>
        <taxon>Dikarya</taxon>
        <taxon>Ascomycota</taxon>
        <taxon>Saccharomycotina</taxon>
        <taxon>Pichiomycetes</taxon>
        <taxon>Debaryomycetaceae</taxon>
        <taxon>Candida/Lodderomyces clade</taxon>
        <taxon>Candida</taxon>
    </lineage>
</organism>
<dbReference type="InterPro" id="IPR003126">
    <property type="entry name" value="Znf_UBR"/>
</dbReference>
<evidence type="ECO:0000256" key="9">
    <source>
        <dbReference type="PROSITE-ProRule" id="PRU00508"/>
    </source>
</evidence>
<dbReference type="Proteomes" id="UP001152885">
    <property type="component" value="Unassembled WGS sequence"/>
</dbReference>
<dbReference type="GO" id="GO:0061630">
    <property type="term" value="F:ubiquitin protein ligase activity"/>
    <property type="evidence" value="ECO:0007669"/>
    <property type="project" value="UniProtKB-UniRule"/>
</dbReference>
<evidence type="ECO:0000256" key="8">
    <source>
        <dbReference type="ARBA" id="ARBA00046341"/>
    </source>
</evidence>